<dbReference type="InterPro" id="IPR036322">
    <property type="entry name" value="WD40_repeat_dom_sf"/>
</dbReference>
<name>A0A8H8CIN8_PSICU</name>
<reference evidence="1" key="1">
    <citation type="submission" date="2021-02" db="EMBL/GenBank/DDBJ databases">
        <title>Psilocybe cubensis genome.</title>
        <authorList>
            <person name="Mckernan K.J."/>
            <person name="Crawford S."/>
            <person name="Trippe A."/>
            <person name="Kane L.T."/>
            <person name="Mclaughlin S."/>
        </authorList>
    </citation>
    <scope>NUCLEOTIDE SEQUENCE [LARGE SCALE GENOMIC DNA]</scope>
    <source>
        <strain evidence="1">MGC-MH-2018</strain>
    </source>
</reference>
<sequence length="508" mass="57092">MVTSIYDLDFDVLNTLFSVMRPMDIINMRRTCKLMYLATQPRNIWLKVLANVVADNNIFKGTYHIESMTDDDLERAAVFPSILLYRAKGPHALSKVPLCQRILDDICEEDEIAHKDIIFPEESLYRDFDNAVLVPGGRFLFTISASEMDGDVYVKLWDLGQPTSKRYSRITLVARFVGRYKLRILATAPTPDELGIRIVVNEETRAGNTLRVFEIHPFSKKPEFKQIATIQASNAVYSGIMSGNLVVCSSITAGPPPTQSFFQGHILIWDYVHKTSATLQPDGPLPDHTYLHGNHIITFCKNILSVWSIPPLQPGDPEYTYDNGPDSPIWSQPLTMWGAHEREQSEKHNSMENHSLGWLTGPDSPRYLVCRGYESDVDFDHLAIFRLDASWNPADPLSAPCILAQLDRRTIGTNSMDIILSWSFTTQACQENVVFMSSTFGHDDKFSLSYIPWFASGSTNPAHTIQSDACVLQKGKEGCKSLQFCPVSGRGFSISTHTGELRILELSV</sequence>
<proteinExistence type="predicted"/>
<protein>
    <recommendedName>
        <fullName evidence="2">F-box domain-containing protein</fullName>
    </recommendedName>
</protein>
<accession>A0A8H8CIN8</accession>
<evidence type="ECO:0008006" key="2">
    <source>
        <dbReference type="Google" id="ProtNLM"/>
    </source>
</evidence>
<gene>
    <name evidence="1" type="ORF">JR316_006458</name>
</gene>
<dbReference type="OrthoDB" id="3145038at2759"/>
<comment type="caution">
    <text evidence="1">The sequence shown here is derived from an EMBL/GenBank/DDBJ whole genome shotgun (WGS) entry which is preliminary data.</text>
</comment>
<organism evidence="1">
    <name type="scientific">Psilocybe cubensis</name>
    <name type="common">Psychedelic mushroom</name>
    <name type="synonym">Stropharia cubensis</name>
    <dbReference type="NCBI Taxonomy" id="181762"/>
    <lineage>
        <taxon>Eukaryota</taxon>
        <taxon>Fungi</taxon>
        <taxon>Dikarya</taxon>
        <taxon>Basidiomycota</taxon>
        <taxon>Agaricomycotina</taxon>
        <taxon>Agaricomycetes</taxon>
        <taxon>Agaricomycetidae</taxon>
        <taxon>Agaricales</taxon>
        <taxon>Agaricineae</taxon>
        <taxon>Strophariaceae</taxon>
        <taxon>Psilocybe</taxon>
    </lineage>
</organism>
<dbReference type="AlphaFoldDB" id="A0A8H8CIN8"/>
<evidence type="ECO:0000313" key="1">
    <source>
        <dbReference type="EMBL" id="KAG5167867.1"/>
    </source>
</evidence>
<dbReference type="EMBL" id="JAFIQS010000006">
    <property type="protein sequence ID" value="KAG5167867.1"/>
    <property type="molecule type" value="Genomic_DNA"/>
</dbReference>
<dbReference type="SUPFAM" id="SSF50978">
    <property type="entry name" value="WD40 repeat-like"/>
    <property type="match status" value="1"/>
</dbReference>